<reference evidence="1 2" key="1">
    <citation type="submission" date="2022-12" db="EMBL/GenBank/DDBJ databases">
        <title>Chromosome-level genome of Tegillarca granosa.</title>
        <authorList>
            <person name="Kim J."/>
        </authorList>
    </citation>
    <scope>NUCLEOTIDE SEQUENCE [LARGE SCALE GENOMIC DNA]</scope>
    <source>
        <strain evidence="1">Teg-2019</strain>
        <tissue evidence="1">Adductor muscle</tissue>
    </source>
</reference>
<dbReference type="Proteomes" id="UP001217089">
    <property type="component" value="Unassembled WGS sequence"/>
</dbReference>
<evidence type="ECO:0000313" key="1">
    <source>
        <dbReference type="EMBL" id="KAJ8303682.1"/>
    </source>
</evidence>
<organism evidence="1 2">
    <name type="scientific">Tegillarca granosa</name>
    <name type="common">Malaysian cockle</name>
    <name type="synonym">Anadara granosa</name>
    <dbReference type="NCBI Taxonomy" id="220873"/>
    <lineage>
        <taxon>Eukaryota</taxon>
        <taxon>Metazoa</taxon>
        <taxon>Spiralia</taxon>
        <taxon>Lophotrochozoa</taxon>
        <taxon>Mollusca</taxon>
        <taxon>Bivalvia</taxon>
        <taxon>Autobranchia</taxon>
        <taxon>Pteriomorphia</taxon>
        <taxon>Arcoida</taxon>
        <taxon>Arcoidea</taxon>
        <taxon>Arcidae</taxon>
        <taxon>Tegillarca</taxon>
    </lineage>
</organism>
<proteinExistence type="predicted"/>
<gene>
    <name evidence="1" type="ORF">KUTeg_018792</name>
</gene>
<keyword evidence="2" id="KW-1185">Reference proteome</keyword>
<evidence type="ECO:0000313" key="2">
    <source>
        <dbReference type="Proteomes" id="UP001217089"/>
    </source>
</evidence>
<accession>A0ABQ9EEE7</accession>
<sequence>MTSTSKKIKVDGDQHDLTGYIHSISPIKTSEQKCQLFNAVFQTKDSFQDVVAFNTQMHEQMLELEKNKIKVLDTSATYDNHVRCSEMTLTC</sequence>
<dbReference type="EMBL" id="JARBDR010000915">
    <property type="protein sequence ID" value="KAJ8303682.1"/>
    <property type="molecule type" value="Genomic_DNA"/>
</dbReference>
<name>A0ABQ9EEE7_TEGGR</name>
<protein>
    <submittedName>
        <fullName evidence="1">Uncharacterized protein</fullName>
    </submittedName>
</protein>
<comment type="caution">
    <text evidence="1">The sequence shown here is derived from an EMBL/GenBank/DDBJ whole genome shotgun (WGS) entry which is preliminary data.</text>
</comment>